<proteinExistence type="predicted"/>
<evidence type="ECO:0000313" key="2">
    <source>
        <dbReference type="EMBL" id="CAF4475586.1"/>
    </source>
</evidence>
<dbReference type="EMBL" id="CAJOBI010075297">
    <property type="protein sequence ID" value="CAF4475586.1"/>
    <property type="molecule type" value="Genomic_DNA"/>
</dbReference>
<feature type="compositionally biased region" description="Acidic residues" evidence="1">
    <location>
        <begin position="42"/>
        <end position="55"/>
    </location>
</feature>
<feature type="compositionally biased region" description="Basic and acidic residues" evidence="1">
    <location>
        <begin position="12"/>
        <end position="30"/>
    </location>
</feature>
<feature type="non-terminal residue" evidence="2">
    <location>
        <position position="64"/>
    </location>
</feature>
<organism evidence="2 3">
    <name type="scientific">Rotaria magnacalcarata</name>
    <dbReference type="NCBI Taxonomy" id="392030"/>
    <lineage>
        <taxon>Eukaryota</taxon>
        <taxon>Metazoa</taxon>
        <taxon>Spiralia</taxon>
        <taxon>Gnathifera</taxon>
        <taxon>Rotifera</taxon>
        <taxon>Eurotatoria</taxon>
        <taxon>Bdelloidea</taxon>
        <taxon>Philodinida</taxon>
        <taxon>Philodinidae</taxon>
        <taxon>Rotaria</taxon>
    </lineage>
</organism>
<reference evidence="2" key="1">
    <citation type="submission" date="2021-02" db="EMBL/GenBank/DDBJ databases">
        <authorList>
            <person name="Nowell W R."/>
        </authorList>
    </citation>
    <scope>NUCLEOTIDE SEQUENCE</scope>
</reference>
<dbReference type="AlphaFoldDB" id="A0A8S2X347"/>
<gene>
    <name evidence="2" type="ORF">SMN809_LOCUS33799</name>
</gene>
<feature type="region of interest" description="Disordered" evidence="1">
    <location>
        <begin position="1"/>
        <end position="64"/>
    </location>
</feature>
<feature type="non-terminal residue" evidence="2">
    <location>
        <position position="1"/>
    </location>
</feature>
<dbReference type="Proteomes" id="UP000676336">
    <property type="component" value="Unassembled WGS sequence"/>
</dbReference>
<sequence>NDSFLDDEDIDDSARVDRTGASEPDPDRDWKPRKKIRRTGADDDDEDTSTDESEIDLLKNEAAE</sequence>
<feature type="compositionally biased region" description="Acidic residues" evidence="1">
    <location>
        <begin position="1"/>
        <end position="11"/>
    </location>
</feature>
<evidence type="ECO:0000313" key="3">
    <source>
        <dbReference type="Proteomes" id="UP000676336"/>
    </source>
</evidence>
<name>A0A8S2X347_9BILA</name>
<comment type="caution">
    <text evidence="2">The sequence shown here is derived from an EMBL/GenBank/DDBJ whole genome shotgun (WGS) entry which is preliminary data.</text>
</comment>
<accession>A0A8S2X347</accession>
<protein>
    <submittedName>
        <fullName evidence="2">Uncharacterized protein</fullName>
    </submittedName>
</protein>
<evidence type="ECO:0000256" key="1">
    <source>
        <dbReference type="SAM" id="MobiDB-lite"/>
    </source>
</evidence>